<name>A0A7W9KQT0_9PSEU</name>
<gene>
    <name evidence="5" type="ORF">BJ998_008255</name>
</gene>
<feature type="repeat" description="ANK" evidence="3">
    <location>
        <begin position="354"/>
        <end position="387"/>
    </location>
</feature>
<dbReference type="SMART" id="SM00248">
    <property type="entry name" value="ANK"/>
    <property type="match status" value="6"/>
</dbReference>
<keyword evidence="6" id="KW-1185">Reference proteome</keyword>
<dbReference type="PANTHER" id="PTHR24171">
    <property type="entry name" value="ANKYRIN REPEAT DOMAIN-CONTAINING PROTEIN 39-RELATED"/>
    <property type="match status" value="1"/>
</dbReference>
<evidence type="ECO:0000313" key="5">
    <source>
        <dbReference type="EMBL" id="MBB5896996.1"/>
    </source>
</evidence>
<feature type="repeat" description="ANK" evidence="3">
    <location>
        <begin position="140"/>
        <end position="172"/>
    </location>
</feature>
<dbReference type="PANTHER" id="PTHR24171:SF8">
    <property type="entry name" value="BRCA1-ASSOCIATED RING DOMAIN PROTEIN 1"/>
    <property type="match status" value="1"/>
</dbReference>
<feature type="repeat" description="ANK" evidence="3">
    <location>
        <begin position="320"/>
        <end position="352"/>
    </location>
</feature>
<feature type="repeat" description="ANK" evidence="3">
    <location>
        <begin position="389"/>
        <end position="421"/>
    </location>
</feature>
<feature type="repeat" description="ANK" evidence="3">
    <location>
        <begin position="174"/>
        <end position="206"/>
    </location>
</feature>
<dbReference type="PROSITE" id="PS50088">
    <property type="entry name" value="ANK_REPEAT"/>
    <property type="match status" value="6"/>
</dbReference>
<dbReference type="Pfam" id="PF12796">
    <property type="entry name" value="Ank_2"/>
    <property type="match status" value="3"/>
</dbReference>
<dbReference type="EMBL" id="JACHIR010000002">
    <property type="protein sequence ID" value="MBB5896996.1"/>
    <property type="molecule type" value="Genomic_DNA"/>
</dbReference>
<dbReference type="SUPFAM" id="SSF48403">
    <property type="entry name" value="Ankyrin repeat"/>
    <property type="match status" value="1"/>
</dbReference>
<keyword evidence="2 3" id="KW-0040">ANK repeat</keyword>
<dbReference type="Proteomes" id="UP000585638">
    <property type="component" value="Unassembled WGS sequence"/>
</dbReference>
<evidence type="ECO:0000256" key="1">
    <source>
        <dbReference type="ARBA" id="ARBA00022737"/>
    </source>
</evidence>
<evidence type="ECO:0000313" key="6">
    <source>
        <dbReference type="Proteomes" id="UP000585638"/>
    </source>
</evidence>
<accession>A0A7W9KQT0</accession>
<evidence type="ECO:0000256" key="4">
    <source>
        <dbReference type="SAM" id="Coils"/>
    </source>
</evidence>
<keyword evidence="4" id="KW-0175">Coiled coil</keyword>
<sequence>MTDDIVRVVVSEMLTALNGPSARPLYERMHPALHREATVPAAGLPADGVYSGRDALGVALALRRARVGSSAAVIRVLDVSGARARAELDITVRAGRDGPTHLHEVHELTVDSRFRQVTGWTLRVQRSGATRPPGDRDEESGLTPLMSAAGRGDLEAVRELLDSGADIHTMDTRGGGTALHKAVQGGHIDVVRLLLDRGAFLDATTPTTGHTPLLDAFWYKHADVAELLLERGAGINLTTHYGFSMRDHIDYALKANALGDEKLRRAEEALNRRLAEDERKVAEQKLMAATVAGDVAEVRALLAAGADTEERSPVLNGFNDWHTPLLVAARDGHREIVEELIAAGADVNAVEPTFGAVPLHKAVYNGHADITAVLVRAPGADIDFRGATNGYTPLHDALWHGHEECARVLIDAGARQDLRGHEGALPVDIAADVFGPEHELTRLLAGKR</sequence>
<dbReference type="PROSITE" id="PS50297">
    <property type="entry name" value="ANK_REP_REGION"/>
    <property type="match status" value="5"/>
</dbReference>
<protein>
    <submittedName>
        <fullName evidence="5">Ankyrin repeat protein</fullName>
    </submittedName>
</protein>
<keyword evidence="1" id="KW-0677">Repeat</keyword>
<dbReference type="InterPro" id="IPR002110">
    <property type="entry name" value="Ankyrin_rpt"/>
</dbReference>
<dbReference type="AlphaFoldDB" id="A0A7W9KQT0"/>
<dbReference type="PRINTS" id="PR01415">
    <property type="entry name" value="ANKYRIN"/>
</dbReference>
<feature type="coiled-coil region" evidence="4">
    <location>
        <begin position="260"/>
        <end position="287"/>
    </location>
</feature>
<evidence type="ECO:0000256" key="3">
    <source>
        <dbReference type="PROSITE-ProRule" id="PRU00023"/>
    </source>
</evidence>
<organism evidence="5 6">
    <name type="scientific">Kutzneria kofuensis</name>
    <dbReference type="NCBI Taxonomy" id="103725"/>
    <lineage>
        <taxon>Bacteria</taxon>
        <taxon>Bacillati</taxon>
        <taxon>Actinomycetota</taxon>
        <taxon>Actinomycetes</taxon>
        <taxon>Pseudonocardiales</taxon>
        <taxon>Pseudonocardiaceae</taxon>
        <taxon>Kutzneria</taxon>
    </lineage>
</organism>
<reference evidence="5 6" key="1">
    <citation type="submission" date="2020-08" db="EMBL/GenBank/DDBJ databases">
        <title>Sequencing the genomes of 1000 actinobacteria strains.</title>
        <authorList>
            <person name="Klenk H.-P."/>
        </authorList>
    </citation>
    <scope>NUCLEOTIDE SEQUENCE [LARGE SCALE GENOMIC DNA]</scope>
    <source>
        <strain evidence="5 6">DSM 43851</strain>
    </source>
</reference>
<dbReference type="Gene3D" id="1.25.40.20">
    <property type="entry name" value="Ankyrin repeat-containing domain"/>
    <property type="match status" value="2"/>
</dbReference>
<comment type="caution">
    <text evidence="5">The sequence shown here is derived from an EMBL/GenBank/DDBJ whole genome shotgun (WGS) entry which is preliminary data.</text>
</comment>
<evidence type="ECO:0000256" key="2">
    <source>
        <dbReference type="ARBA" id="ARBA00023043"/>
    </source>
</evidence>
<proteinExistence type="predicted"/>
<feature type="repeat" description="ANK" evidence="3">
    <location>
        <begin position="208"/>
        <end position="240"/>
    </location>
</feature>
<dbReference type="InterPro" id="IPR036770">
    <property type="entry name" value="Ankyrin_rpt-contain_sf"/>
</dbReference>
<dbReference type="RefSeq" id="WP_246489996.1">
    <property type="nucleotide sequence ID" value="NZ_BAAAWY010000011.1"/>
</dbReference>